<dbReference type="EMBL" id="FOVJ01000010">
    <property type="protein sequence ID" value="SFO17870.1"/>
    <property type="molecule type" value="Genomic_DNA"/>
</dbReference>
<name>A0A1I5F2J7_9PROT</name>
<protein>
    <submittedName>
        <fullName evidence="3">Phosphate-selective porin OprO and OprP</fullName>
    </submittedName>
</protein>
<dbReference type="Proteomes" id="UP000183107">
    <property type="component" value="Unassembled WGS sequence"/>
</dbReference>
<dbReference type="OrthoDB" id="9807854at2"/>
<accession>A0A1I5F2J7</accession>
<evidence type="ECO:0000313" key="3">
    <source>
        <dbReference type="EMBL" id="SFO17870.1"/>
    </source>
</evidence>
<evidence type="ECO:0000256" key="1">
    <source>
        <dbReference type="SAM" id="MobiDB-lite"/>
    </source>
</evidence>
<dbReference type="STRING" id="1266925.GCA_000619905_02096"/>
<dbReference type="SUPFAM" id="SSF56935">
    <property type="entry name" value="Porins"/>
    <property type="match status" value="1"/>
</dbReference>
<feature type="signal peptide" evidence="2">
    <location>
        <begin position="1"/>
        <end position="24"/>
    </location>
</feature>
<evidence type="ECO:0000313" key="4">
    <source>
        <dbReference type="Proteomes" id="UP000183107"/>
    </source>
</evidence>
<dbReference type="Pfam" id="PF07396">
    <property type="entry name" value="Porin_O_P"/>
    <property type="match status" value="1"/>
</dbReference>
<dbReference type="AlphaFoldDB" id="A0A1I5F2J7"/>
<keyword evidence="2" id="KW-0732">Signal</keyword>
<dbReference type="Gene3D" id="2.40.160.10">
    <property type="entry name" value="Porin"/>
    <property type="match status" value="1"/>
</dbReference>
<gene>
    <name evidence="3" type="ORF">SAMN05216386_2849</name>
</gene>
<feature type="chain" id="PRO_5010249577" evidence="2">
    <location>
        <begin position="25"/>
        <end position="500"/>
    </location>
</feature>
<keyword evidence="4" id="KW-1185">Reference proteome</keyword>
<evidence type="ECO:0000256" key="2">
    <source>
        <dbReference type="SAM" id="SignalP"/>
    </source>
</evidence>
<feature type="region of interest" description="Disordered" evidence="1">
    <location>
        <begin position="54"/>
        <end position="86"/>
    </location>
</feature>
<dbReference type="RefSeq" id="WP_074798555.1">
    <property type="nucleotide sequence ID" value="NZ_FOVJ01000010.1"/>
</dbReference>
<organism evidence="3 4">
    <name type="scientific">Nitrosospira briensis</name>
    <dbReference type="NCBI Taxonomy" id="35799"/>
    <lineage>
        <taxon>Bacteria</taxon>
        <taxon>Pseudomonadati</taxon>
        <taxon>Pseudomonadota</taxon>
        <taxon>Betaproteobacteria</taxon>
        <taxon>Nitrosomonadales</taxon>
        <taxon>Nitrosomonadaceae</taxon>
        <taxon>Nitrosospira</taxon>
    </lineage>
</organism>
<dbReference type="InterPro" id="IPR023614">
    <property type="entry name" value="Porin_dom_sf"/>
</dbReference>
<sequence>MKFSRLILTAAAALGASVSSGAFAIDLYIDTKTKQIYGEPGTDRQPIGTFERVERASSNNPAPAPEAERAGQPASGDRSARLKEKAERAQLIGKVESIEERVKESQKQLKLDKNGLQFESADKNFKFKIGGRIHTDYSHSSNDNFFFRDGTPVQANDGAELRRGRLEFSGTFFKDWDFKSQIDFADNSVGVKDMFISYKGLDFAKVNLGHQKQPFSRELQESSNDLMFVERSLMNVLNAPLVDRAIGLNVSNTGKNWTGQVGLYGESIDANNNSLDESWGTSSRVTFAPINEKDRVIHLGVAGNYRKPSGSGQLFGPSNGVRFRHETSHLTNLFPIDSGTLGNIEDVKMLGLEASGVYGPFSAGGEYTHSWIGRNNGLDSLSFNGWYGEAAWTLTGESRNYKEGKFFRIEPARDFSFSKGGWGAWELAARIGGVDMNDGAFRAGEMKNFTAALNWYVNHNVRFMFNYDKILEIKDSPLVTASGGKPDDLHTFMFRSQIAF</sequence>
<proteinExistence type="predicted"/>
<dbReference type="InterPro" id="IPR010870">
    <property type="entry name" value="Porin_O/P"/>
</dbReference>
<reference evidence="4" key="1">
    <citation type="submission" date="2016-10" db="EMBL/GenBank/DDBJ databases">
        <authorList>
            <person name="Varghese N."/>
        </authorList>
    </citation>
    <scope>NUCLEOTIDE SEQUENCE [LARGE SCALE GENOMIC DNA]</scope>
    <source>
        <strain evidence="4">Nsp8</strain>
    </source>
</reference>